<sequence>MKIVELVKQLNDSLPSNEELISFYHRHDLELTNNEALVEIHNSYTKYDQKLEKSLFDSIIVNKFFERLAFFTFLNHNPVGENLIEFAVFLESDPVYYNTVSGEILVQKPGFYYLDYPGMVVKAFNSLETFLETLIILEIALRNSMYRKIAVSQEVLERILSINAPNCREFLIFLFDNIKDFS</sequence>
<organism evidence="1 2">
    <name type="scientific">Lacihabitans soyangensis</name>
    <dbReference type="NCBI Taxonomy" id="869394"/>
    <lineage>
        <taxon>Bacteria</taxon>
        <taxon>Pseudomonadati</taxon>
        <taxon>Bacteroidota</taxon>
        <taxon>Cytophagia</taxon>
        <taxon>Cytophagales</taxon>
        <taxon>Leadbetterellaceae</taxon>
        <taxon>Lacihabitans</taxon>
    </lineage>
</organism>
<proteinExistence type="predicted"/>
<keyword evidence="2" id="KW-1185">Reference proteome</keyword>
<dbReference type="EMBL" id="RJUF01000174">
    <property type="protein sequence ID" value="MCP9764578.1"/>
    <property type="molecule type" value="Genomic_DNA"/>
</dbReference>
<reference evidence="1 2" key="1">
    <citation type="submission" date="2018-11" db="EMBL/GenBank/DDBJ databases">
        <title>Novel bacteria species description.</title>
        <authorList>
            <person name="Han J.-H."/>
        </authorList>
    </citation>
    <scope>NUCLEOTIDE SEQUENCE [LARGE SCALE GENOMIC DNA]</scope>
    <source>
        <strain evidence="1 2">KCTC23259</strain>
    </source>
</reference>
<name>A0AAE3H455_9BACT</name>
<dbReference type="AlphaFoldDB" id="A0AAE3H455"/>
<evidence type="ECO:0000313" key="2">
    <source>
        <dbReference type="Proteomes" id="UP001204144"/>
    </source>
</evidence>
<evidence type="ECO:0000313" key="1">
    <source>
        <dbReference type="EMBL" id="MCP9764578.1"/>
    </source>
</evidence>
<gene>
    <name evidence="1" type="ORF">EGI31_16680</name>
</gene>
<dbReference type="Proteomes" id="UP001204144">
    <property type="component" value="Unassembled WGS sequence"/>
</dbReference>
<protein>
    <submittedName>
        <fullName evidence="1">Uncharacterized protein</fullName>
    </submittedName>
</protein>
<accession>A0AAE3H455</accession>
<comment type="caution">
    <text evidence="1">The sequence shown here is derived from an EMBL/GenBank/DDBJ whole genome shotgun (WGS) entry which is preliminary data.</text>
</comment>
<dbReference type="RefSeq" id="WP_255038270.1">
    <property type="nucleotide sequence ID" value="NZ_RJUF01000174.1"/>
</dbReference>